<dbReference type="InterPro" id="IPR036134">
    <property type="entry name" value="Crypto/Photolyase_FAD-like_sf"/>
</dbReference>
<reference evidence="7" key="1">
    <citation type="submission" date="2009-06" db="EMBL/GenBank/DDBJ databases">
        <authorList>
            <person name="Mueller W.E.G."/>
        </authorList>
    </citation>
    <scope>NUCLEOTIDE SEQUENCE</scope>
</reference>
<name>D5G3Q4_9METZ</name>
<organism evidence="7">
    <name type="scientific">Crateromorpha meyeri</name>
    <dbReference type="NCBI Taxonomy" id="472232"/>
    <lineage>
        <taxon>Eukaryota</taxon>
        <taxon>Metazoa</taxon>
        <taxon>Porifera</taxon>
        <taxon>Hexactinellida</taxon>
        <taxon>Hexasterophora</taxon>
        <taxon>Lyssacinosida</taxon>
        <taxon>Rossellidae</taxon>
        <taxon>Crateromorpha</taxon>
    </lineage>
</organism>
<dbReference type="InterPro" id="IPR002081">
    <property type="entry name" value="Cryptochrome/DNA_photolyase_1"/>
</dbReference>
<dbReference type="Pfam" id="PF00875">
    <property type="entry name" value="DNA_photolyase"/>
    <property type="match status" value="1"/>
</dbReference>
<dbReference type="GO" id="GO:0003904">
    <property type="term" value="F:deoxyribodipyrimidine photo-lyase activity"/>
    <property type="evidence" value="ECO:0007669"/>
    <property type="project" value="TreeGrafter"/>
</dbReference>
<proteinExistence type="evidence at transcript level"/>
<feature type="site" description="Electron transfer via tryptophanyl radical" evidence="5">
    <location>
        <position position="381"/>
    </location>
</feature>
<evidence type="ECO:0000256" key="3">
    <source>
        <dbReference type="ARBA" id="ARBA00022630"/>
    </source>
</evidence>
<comment type="similarity">
    <text evidence="2">Belongs to the DNA photolyase class-1 family.</text>
</comment>
<feature type="site" description="Electron transfer via tryptophanyl radical" evidence="5">
    <location>
        <position position="358"/>
    </location>
</feature>
<dbReference type="GO" id="GO:0071949">
    <property type="term" value="F:FAD binding"/>
    <property type="evidence" value="ECO:0007669"/>
    <property type="project" value="TreeGrafter"/>
</dbReference>
<keyword evidence="3" id="KW-0285">Flavoprotein</keyword>
<comment type="cofactor">
    <cofactor evidence="1">
        <name>FAD</name>
        <dbReference type="ChEBI" id="CHEBI:57692"/>
    </cofactor>
</comment>
<sequence>MTYNTLHIFTDDALRINDNNSLLSNLENTKNLYTVFYYGHIKKINHIPPHRVIFLLESLKNLKERLDEYGIPLYFIDEPMFQSLRMLISKWNINRVTTEPVVSIVGKRDQLSLRNFLSAFGVMLRTYNSSTLYDTVKVPVNITRSEFFRIITQMEPELSLPEELTEFLSKFSSFPDPFINKKIPSLSEFGITNETMSSIDTKFRGGETAAILQLEKLIANRCEPNNLPKVAQLNQYDAISPAIKFGCISVRTIYNRVSKLEPKYNEVKNQIYDGLRNRDYCILVGGNCPNIDNQGSIYTYILPWDVKQDASTRFQTGRTGYPFIDAAIAQLKREGFIHNSVKNILVRTLTCDLMWIGWHEGVRMFYKWSLDYNAAICALSWMHGSKSTWLLEEISISQINPIEEAKEIDKDGDYIRKYLPELKDYPSEYIHTPWLAPLDQQIESECVIGQDYPYPNYCDVEERVQQCRKRLQIFYNIMPIAKKRRTLSLLKKRTRININNNDSVINIRAQLECKATKLSQ</sequence>
<dbReference type="AlphaFoldDB" id="D5G3Q4"/>
<gene>
    <name evidence="7" type="primary">crypto</name>
</gene>
<evidence type="ECO:0000313" key="7">
    <source>
        <dbReference type="EMBL" id="CAZ66368.1"/>
    </source>
</evidence>
<dbReference type="PANTHER" id="PTHR11455">
    <property type="entry name" value="CRYPTOCHROME"/>
    <property type="match status" value="1"/>
</dbReference>
<keyword evidence="4" id="KW-0274">FAD</keyword>
<evidence type="ECO:0000256" key="5">
    <source>
        <dbReference type="PIRSR" id="PIRSR602081-2"/>
    </source>
</evidence>
<evidence type="ECO:0000256" key="4">
    <source>
        <dbReference type="ARBA" id="ARBA00022827"/>
    </source>
</evidence>
<dbReference type="InterPro" id="IPR006050">
    <property type="entry name" value="DNA_photolyase_N"/>
</dbReference>
<feature type="site" description="Electron transfer via tryptophanyl radical" evidence="5">
    <location>
        <position position="304"/>
    </location>
</feature>
<dbReference type="Gene3D" id="1.25.40.80">
    <property type="match status" value="1"/>
</dbReference>
<dbReference type="InterPro" id="IPR005101">
    <property type="entry name" value="Cryptochr/Photolyase_FAD-bd"/>
</dbReference>
<evidence type="ECO:0000259" key="6">
    <source>
        <dbReference type="PROSITE" id="PS51645"/>
    </source>
</evidence>
<feature type="domain" description="Photolyase/cryptochrome alpha/beta" evidence="6">
    <location>
        <begin position="4"/>
        <end position="132"/>
    </location>
</feature>
<dbReference type="Gene3D" id="3.40.50.620">
    <property type="entry name" value="HUPs"/>
    <property type="match status" value="1"/>
</dbReference>
<accession>D5G3Q4</accession>
<dbReference type="InterPro" id="IPR014729">
    <property type="entry name" value="Rossmann-like_a/b/a_fold"/>
</dbReference>
<dbReference type="Pfam" id="PF03441">
    <property type="entry name" value="FAD_binding_7"/>
    <property type="match status" value="1"/>
</dbReference>
<dbReference type="PROSITE" id="PS51645">
    <property type="entry name" value="PHR_CRY_ALPHA_BETA"/>
    <property type="match status" value="1"/>
</dbReference>
<evidence type="ECO:0000256" key="2">
    <source>
        <dbReference type="ARBA" id="ARBA00005862"/>
    </source>
</evidence>
<dbReference type="Gene3D" id="1.10.579.10">
    <property type="entry name" value="DNA Cyclobutane Dipyrimidine Photolyase, subunit A, domain 3"/>
    <property type="match status" value="1"/>
</dbReference>
<evidence type="ECO:0000256" key="1">
    <source>
        <dbReference type="ARBA" id="ARBA00001974"/>
    </source>
</evidence>
<reference evidence="7" key="2">
    <citation type="journal article" date="2010" name="FEBS J.">
        <title>A cryptochrome-based photosensory system in the siliceous sponge Suberites domuncula (Demospongiae).</title>
        <authorList>
            <person name="Muller W.E."/>
            <person name="Wang X."/>
            <person name="Schroder H.C."/>
            <person name="Korzhev M."/>
            <person name="Grebenjuk V.A."/>
            <person name="Markl J.S."/>
            <person name="Jochum K.P."/>
            <person name="Pisignano D."/>
            <person name="Wiens M."/>
        </authorList>
    </citation>
    <scope>NUCLEOTIDE SEQUENCE</scope>
</reference>
<dbReference type="InterPro" id="IPR036155">
    <property type="entry name" value="Crypto/Photolyase_N_sf"/>
</dbReference>
<dbReference type="PANTHER" id="PTHR11455:SF9">
    <property type="entry name" value="CRYPTOCHROME CIRCADIAN CLOCK 5 ISOFORM X1"/>
    <property type="match status" value="1"/>
</dbReference>
<dbReference type="GO" id="GO:0003677">
    <property type="term" value="F:DNA binding"/>
    <property type="evidence" value="ECO:0007669"/>
    <property type="project" value="TreeGrafter"/>
</dbReference>
<protein>
    <submittedName>
        <fullName evidence="7">Cryptochrome</fullName>
    </submittedName>
</protein>
<dbReference type="SUPFAM" id="SSF52425">
    <property type="entry name" value="Cryptochrome/photolyase, N-terminal domain"/>
    <property type="match status" value="1"/>
</dbReference>
<dbReference type="EMBL" id="FN421336">
    <property type="protein sequence ID" value="CAZ66368.1"/>
    <property type="molecule type" value="mRNA"/>
</dbReference>
<dbReference type="SUPFAM" id="SSF48173">
    <property type="entry name" value="Cryptochrome/photolyase FAD-binding domain"/>
    <property type="match status" value="1"/>
</dbReference>